<keyword evidence="3" id="KW-0863">Zinc-finger</keyword>
<evidence type="ECO:0000313" key="7">
    <source>
        <dbReference type="Proteomes" id="UP000466442"/>
    </source>
</evidence>
<protein>
    <recommendedName>
        <fullName evidence="8">DUF659 domain-containing protein</fullName>
    </recommendedName>
</protein>
<dbReference type="GO" id="GO:0008270">
    <property type="term" value="F:zinc ion binding"/>
    <property type="evidence" value="ECO:0007669"/>
    <property type="project" value="UniProtKB-KW"/>
</dbReference>
<dbReference type="AlphaFoldDB" id="A0A8S9X567"/>
<dbReference type="Proteomes" id="UP000466442">
    <property type="component" value="Unassembled WGS sequence"/>
</dbReference>
<proteinExistence type="predicted"/>
<dbReference type="InterPro" id="IPR052035">
    <property type="entry name" value="ZnF_BED_domain_contain"/>
</dbReference>
<name>A0A8S9X567_APOLU</name>
<dbReference type="EMBL" id="WIXP02000010">
    <property type="protein sequence ID" value="KAF6203644.1"/>
    <property type="molecule type" value="Genomic_DNA"/>
</dbReference>
<organism evidence="6 7">
    <name type="scientific">Apolygus lucorum</name>
    <name type="common">Small green plant bug</name>
    <name type="synonym">Lygocoris lucorum</name>
    <dbReference type="NCBI Taxonomy" id="248454"/>
    <lineage>
        <taxon>Eukaryota</taxon>
        <taxon>Metazoa</taxon>
        <taxon>Ecdysozoa</taxon>
        <taxon>Arthropoda</taxon>
        <taxon>Hexapoda</taxon>
        <taxon>Insecta</taxon>
        <taxon>Pterygota</taxon>
        <taxon>Neoptera</taxon>
        <taxon>Paraneoptera</taxon>
        <taxon>Hemiptera</taxon>
        <taxon>Heteroptera</taxon>
        <taxon>Panheteroptera</taxon>
        <taxon>Cimicomorpha</taxon>
        <taxon>Miridae</taxon>
        <taxon>Mirini</taxon>
        <taxon>Apolygus</taxon>
    </lineage>
</organism>
<accession>A0A8S9X567</accession>
<reference evidence="6" key="1">
    <citation type="journal article" date="2021" name="Mol. Ecol. Resour.">
        <title>Apolygus lucorum genome provides insights into omnivorousness and mesophyll feeding.</title>
        <authorList>
            <person name="Liu Y."/>
            <person name="Liu H."/>
            <person name="Wang H."/>
            <person name="Huang T."/>
            <person name="Liu B."/>
            <person name="Yang B."/>
            <person name="Yin L."/>
            <person name="Li B."/>
            <person name="Zhang Y."/>
            <person name="Zhang S."/>
            <person name="Jiang F."/>
            <person name="Zhang X."/>
            <person name="Ren Y."/>
            <person name="Wang B."/>
            <person name="Wang S."/>
            <person name="Lu Y."/>
            <person name="Wu K."/>
            <person name="Fan W."/>
            <person name="Wang G."/>
        </authorList>
    </citation>
    <scope>NUCLEOTIDE SEQUENCE</scope>
    <source>
        <strain evidence="6">12Hb</strain>
    </source>
</reference>
<keyword evidence="5" id="KW-0539">Nucleus</keyword>
<comment type="caution">
    <text evidence="6">The sequence shown here is derived from an EMBL/GenBank/DDBJ whole genome shotgun (WGS) entry which is preliminary data.</text>
</comment>
<comment type="subcellular location">
    <subcellularLocation>
        <location evidence="1">Nucleus</location>
    </subcellularLocation>
</comment>
<keyword evidence="4" id="KW-0862">Zinc</keyword>
<dbReference type="GO" id="GO:0005634">
    <property type="term" value="C:nucleus"/>
    <property type="evidence" value="ECO:0007669"/>
    <property type="project" value="UniProtKB-SubCell"/>
</dbReference>
<dbReference type="InterPro" id="IPR012337">
    <property type="entry name" value="RNaseH-like_sf"/>
</dbReference>
<evidence type="ECO:0000256" key="1">
    <source>
        <dbReference type="ARBA" id="ARBA00004123"/>
    </source>
</evidence>
<dbReference type="PANTHER" id="PTHR46481">
    <property type="entry name" value="ZINC FINGER BED DOMAIN-CONTAINING PROTEIN 4"/>
    <property type="match status" value="1"/>
</dbReference>
<dbReference type="PANTHER" id="PTHR46481:SF10">
    <property type="entry name" value="ZINC FINGER BED DOMAIN-CONTAINING PROTEIN 39"/>
    <property type="match status" value="1"/>
</dbReference>
<keyword evidence="2" id="KW-0479">Metal-binding</keyword>
<dbReference type="SUPFAM" id="SSF53098">
    <property type="entry name" value="Ribonuclease H-like"/>
    <property type="match status" value="1"/>
</dbReference>
<dbReference type="OrthoDB" id="6608103at2759"/>
<evidence type="ECO:0000256" key="3">
    <source>
        <dbReference type="ARBA" id="ARBA00022771"/>
    </source>
</evidence>
<sequence length="375" mass="42242">MCLTTDCWTSRSNDSYIAVTVHFIHEGKFVNALLECKCITDDHTSSNLATTISNITDKWGVTSKVLFAVSDNAANITGALKMSKLKYMGCAAHKLNLVVEKGLLVQEPVIGKIKRIVTHFKSSTKSWNKLAECQAREGISPPKKVINSVPTRWNSVFYMIRRFLELETPLKMASALIDIQLPVLTPDEWHSVRSLCVILKPIEEMTQMLSKQSYPPAASVIVMINGLLELLADFRKKDELSPVHAVLEILQAEILREDRFGHIESSGTLSTCTFLDPRYKLDGFSDPKAAAKAQVLVKNLIIDKMSIHHENDNIRTPTESEKTDEEKISVFASFVKRKESKSGHNKKTPESRAIIELQRYLDEEVINLSEDPIMW</sequence>
<evidence type="ECO:0008006" key="8">
    <source>
        <dbReference type="Google" id="ProtNLM"/>
    </source>
</evidence>
<keyword evidence="7" id="KW-1185">Reference proteome</keyword>
<evidence type="ECO:0000256" key="5">
    <source>
        <dbReference type="ARBA" id="ARBA00023242"/>
    </source>
</evidence>
<evidence type="ECO:0000256" key="4">
    <source>
        <dbReference type="ARBA" id="ARBA00022833"/>
    </source>
</evidence>
<evidence type="ECO:0000256" key="2">
    <source>
        <dbReference type="ARBA" id="ARBA00022723"/>
    </source>
</evidence>
<gene>
    <name evidence="6" type="ORF">GE061_001976</name>
</gene>
<evidence type="ECO:0000313" key="6">
    <source>
        <dbReference type="EMBL" id="KAF6203644.1"/>
    </source>
</evidence>